<dbReference type="Gene3D" id="1.20.1270.60">
    <property type="entry name" value="Arfaptin homology (AH) domain/BAR domain"/>
    <property type="match status" value="1"/>
</dbReference>
<dbReference type="Pfam" id="PF08075">
    <property type="entry name" value="NOPS"/>
    <property type="match status" value="1"/>
</dbReference>
<evidence type="ECO:0000259" key="6">
    <source>
        <dbReference type="PROSITE" id="PS50102"/>
    </source>
</evidence>
<keyword evidence="2 3" id="KW-0694">RNA-binding</keyword>
<dbReference type="PROSITE" id="PS50102">
    <property type="entry name" value="RRM"/>
    <property type="match status" value="2"/>
</dbReference>
<evidence type="ECO:0000256" key="1">
    <source>
        <dbReference type="ARBA" id="ARBA00022737"/>
    </source>
</evidence>
<proteinExistence type="predicted"/>
<dbReference type="InterPro" id="IPR027267">
    <property type="entry name" value="AH/BAR_dom_sf"/>
</dbReference>
<dbReference type="CDD" id="cd12945">
    <property type="entry name" value="NOPS_NONA_like"/>
    <property type="match status" value="1"/>
</dbReference>
<dbReference type="PANTHER" id="PTHR12141:SF5">
    <property type="entry name" value="ARFAPTIN"/>
    <property type="match status" value="1"/>
</dbReference>
<evidence type="ECO:0000256" key="3">
    <source>
        <dbReference type="PROSITE-ProRule" id="PRU00176"/>
    </source>
</evidence>
<evidence type="ECO:0000259" key="7">
    <source>
        <dbReference type="PROSITE" id="PS50870"/>
    </source>
</evidence>
<dbReference type="Pfam" id="PF00076">
    <property type="entry name" value="RRM_1"/>
    <property type="match status" value="2"/>
</dbReference>
<dbReference type="Gene3D" id="6.10.250.1170">
    <property type="match status" value="1"/>
</dbReference>
<evidence type="ECO:0000256" key="2">
    <source>
        <dbReference type="ARBA" id="ARBA00022884"/>
    </source>
</evidence>
<dbReference type="GO" id="GO:0032588">
    <property type="term" value="C:trans-Golgi network membrane"/>
    <property type="evidence" value="ECO:0007669"/>
    <property type="project" value="TreeGrafter"/>
</dbReference>
<keyword evidence="9" id="KW-1185">Reference proteome</keyword>
<feature type="coiled-coil region" evidence="4">
    <location>
        <begin position="214"/>
        <end position="261"/>
    </location>
</feature>
<gene>
    <name evidence="8" type="ORF">PSYICH_LOCUS4319</name>
</gene>
<feature type="domain" description="RRM" evidence="6">
    <location>
        <begin position="445"/>
        <end position="517"/>
    </location>
</feature>
<feature type="region of interest" description="Disordered" evidence="5">
    <location>
        <begin position="1"/>
        <end position="72"/>
    </location>
</feature>
<feature type="compositionally biased region" description="Gly residues" evidence="5">
    <location>
        <begin position="327"/>
        <end position="352"/>
    </location>
</feature>
<dbReference type="GO" id="GO:0006886">
    <property type="term" value="P:intracellular protein transport"/>
    <property type="evidence" value="ECO:0007669"/>
    <property type="project" value="TreeGrafter"/>
</dbReference>
<dbReference type="EMBL" id="OV651826">
    <property type="protein sequence ID" value="CAH1103610.1"/>
    <property type="molecule type" value="Genomic_DNA"/>
</dbReference>
<feature type="region of interest" description="Disordered" evidence="5">
    <location>
        <begin position="795"/>
        <end position="836"/>
    </location>
</feature>
<dbReference type="InterPro" id="IPR000504">
    <property type="entry name" value="RRM_dom"/>
</dbReference>
<dbReference type="OrthoDB" id="10067824at2759"/>
<evidence type="ECO:0000313" key="9">
    <source>
        <dbReference type="Proteomes" id="UP001153636"/>
    </source>
</evidence>
<dbReference type="GO" id="GO:0003723">
    <property type="term" value="F:RNA binding"/>
    <property type="evidence" value="ECO:0007669"/>
    <property type="project" value="UniProtKB-UniRule"/>
</dbReference>
<feature type="region of interest" description="Disordered" evidence="5">
    <location>
        <begin position="290"/>
        <end position="414"/>
    </location>
</feature>
<protein>
    <submittedName>
        <fullName evidence="8">Uncharacterized protein</fullName>
    </submittedName>
</protein>
<dbReference type="Gene3D" id="3.30.70.330">
    <property type="match status" value="2"/>
</dbReference>
<dbReference type="InterPro" id="IPR010504">
    <property type="entry name" value="AH_dom"/>
</dbReference>
<dbReference type="Proteomes" id="UP001153636">
    <property type="component" value="Chromosome 14"/>
</dbReference>
<organism evidence="8 9">
    <name type="scientific">Psylliodes chrysocephalus</name>
    <dbReference type="NCBI Taxonomy" id="3402493"/>
    <lineage>
        <taxon>Eukaryota</taxon>
        <taxon>Metazoa</taxon>
        <taxon>Ecdysozoa</taxon>
        <taxon>Arthropoda</taxon>
        <taxon>Hexapoda</taxon>
        <taxon>Insecta</taxon>
        <taxon>Pterygota</taxon>
        <taxon>Neoptera</taxon>
        <taxon>Endopterygota</taxon>
        <taxon>Coleoptera</taxon>
        <taxon>Polyphaga</taxon>
        <taxon>Cucujiformia</taxon>
        <taxon>Chrysomeloidea</taxon>
        <taxon>Chrysomelidae</taxon>
        <taxon>Galerucinae</taxon>
        <taxon>Alticini</taxon>
        <taxon>Psylliodes</taxon>
    </lineage>
</organism>
<feature type="compositionally biased region" description="Polar residues" evidence="5">
    <location>
        <begin position="1"/>
        <end position="13"/>
    </location>
</feature>
<feature type="domain" description="AH" evidence="7">
    <location>
        <begin position="107"/>
        <end position="273"/>
    </location>
</feature>
<dbReference type="AlphaFoldDB" id="A0A9P0GB91"/>
<dbReference type="PROSITE" id="PS50870">
    <property type="entry name" value="AH"/>
    <property type="match status" value="1"/>
</dbReference>
<dbReference type="GO" id="GO:0005543">
    <property type="term" value="F:phospholipid binding"/>
    <property type="evidence" value="ECO:0007669"/>
    <property type="project" value="TreeGrafter"/>
</dbReference>
<feature type="coiled-coil region" evidence="4">
    <location>
        <begin position="647"/>
        <end position="744"/>
    </location>
</feature>
<feature type="domain" description="RRM" evidence="6">
    <location>
        <begin position="519"/>
        <end position="600"/>
    </location>
</feature>
<dbReference type="FunFam" id="3.30.70.330:FF:000043">
    <property type="entry name" value="paraspeckle component 1 isoform X1"/>
    <property type="match status" value="1"/>
</dbReference>
<reference evidence="8" key="1">
    <citation type="submission" date="2022-01" db="EMBL/GenBank/DDBJ databases">
        <authorList>
            <person name="King R."/>
        </authorList>
    </citation>
    <scope>NUCLEOTIDE SEQUENCE</scope>
</reference>
<dbReference type="Pfam" id="PF06456">
    <property type="entry name" value="Arfaptin"/>
    <property type="match status" value="1"/>
</dbReference>
<dbReference type="GO" id="GO:0034315">
    <property type="term" value="P:regulation of Arp2/3 complex-mediated actin nucleation"/>
    <property type="evidence" value="ECO:0007669"/>
    <property type="project" value="TreeGrafter"/>
</dbReference>
<dbReference type="SMART" id="SM00360">
    <property type="entry name" value="RRM"/>
    <property type="match status" value="2"/>
</dbReference>
<dbReference type="FunFam" id="3.30.70.330:FF:000513">
    <property type="entry name" value="Splicing factor, proline-and glutamine-rich"/>
    <property type="match status" value="1"/>
</dbReference>
<dbReference type="SUPFAM" id="SSF103657">
    <property type="entry name" value="BAR/IMD domain-like"/>
    <property type="match status" value="1"/>
</dbReference>
<keyword evidence="4" id="KW-0175">Coiled coil</keyword>
<feature type="compositionally biased region" description="Basic and acidic residues" evidence="5">
    <location>
        <begin position="795"/>
        <end position="807"/>
    </location>
</feature>
<feature type="compositionally biased region" description="Basic and acidic residues" evidence="5">
    <location>
        <begin position="353"/>
        <end position="362"/>
    </location>
</feature>
<sequence>MSQISSPTANGERTSIHDMLKDTPPNEIKTTTLPSSSSNSNISKSVPASLSPSSNPPSGLNSPSSNDDSTLFRNNSSRIEHLKNWSISTYKCTKQIMFEKLGKSSRTVDSELETRIDQLKDTQKKYINILRLTRVLTSHFYHVVQTQHALGEAFSELAQKSPELQEEFLYNCETQRNLTKNGETLLGALNFFISSVNTLCNKTIEDTLQSIRQYEAARIEYDAYRTDLECLSTKPDGTIGLEEAQQNYEVHRQNFMKLRAEVTIKLKFLDENRKKRKMDTENAVDVPHVKVESSTNNDNDTTVVQEKPNHFNRGGGGGGDRGDRRGGGPGGDRFGRGGRFGGQRGGQGGNQRGDGRNFENRRGGGRGGGFGNRGQRTEDDHQDGQENQDGHQNRRDGRDNRDNHRGMRPMRGPEDKFMERIQQLSGPTFDLPPVDLSEKKFNGRNRLYIGNIGSEVTDEELIEIFKPYGETSEVFVNKDKNFGFIKLDYHSNAEKAKRELDGTILKSRNLKIRFAPNSATIKVKNLTGYVTNELLHYAFSVFGEIERATVCVDERGKPTGEAVIDFARKGSALHAIRKCTDGCFFLTGSLRPCVVETHDIVDDNDGYPEKNVNKKHPEYLKERELGPRFANPGSFQSEYGMRWKQLYDLHNQKEDALKKELELEKEKLEAQMEYARYEHETEMLREQLRSRELDKERQKREWEMKQRQVEEERLRTEEQMRRTQEDMESRIVAQQEELRRRQQENNLFMQAHNLDSMLDQQEQAYEPPSTFSQGSNNATDDNGLMDPKAFMSSYERHGNNRYDRDTNRNTGNMANRGHWVNDSRRGDDFPNKRRRF</sequence>
<evidence type="ECO:0000256" key="4">
    <source>
        <dbReference type="SAM" id="Coils"/>
    </source>
</evidence>
<dbReference type="SMART" id="SM01015">
    <property type="entry name" value="Arfaptin"/>
    <property type="match status" value="1"/>
</dbReference>
<dbReference type="InterPro" id="IPR012677">
    <property type="entry name" value="Nucleotide-bd_a/b_plait_sf"/>
</dbReference>
<evidence type="ECO:0000313" key="8">
    <source>
        <dbReference type="EMBL" id="CAH1103610.1"/>
    </source>
</evidence>
<feature type="region of interest" description="Disordered" evidence="5">
    <location>
        <begin position="763"/>
        <end position="782"/>
    </location>
</feature>
<name>A0A9P0GB91_9CUCU</name>
<feature type="compositionally biased region" description="Low complexity" evidence="5">
    <location>
        <begin position="35"/>
        <end position="69"/>
    </location>
</feature>
<accession>A0A9P0GB91</accession>
<dbReference type="GO" id="GO:0019904">
    <property type="term" value="F:protein domain specific binding"/>
    <property type="evidence" value="ECO:0007669"/>
    <property type="project" value="InterPro"/>
</dbReference>
<feature type="compositionally biased region" description="Polar residues" evidence="5">
    <location>
        <begin position="763"/>
        <end position="780"/>
    </location>
</feature>
<dbReference type="InterPro" id="IPR012975">
    <property type="entry name" value="NOPS"/>
</dbReference>
<dbReference type="InterPro" id="IPR035979">
    <property type="entry name" value="RBD_domain_sf"/>
</dbReference>
<feature type="compositionally biased region" description="Basic and acidic residues" evidence="5">
    <location>
        <begin position="375"/>
        <end position="414"/>
    </location>
</feature>
<dbReference type="PANTHER" id="PTHR12141">
    <property type="entry name" value="ARFAPTIN-RELATED"/>
    <property type="match status" value="1"/>
</dbReference>
<dbReference type="GO" id="GO:0005634">
    <property type="term" value="C:nucleus"/>
    <property type="evidence" value="ECO:0007669"/>
    <property type="project" value="UniProtKB-ARBA"/>
</dbReference>
<dbReference type="InterPro" id="IPR030798">
    <property type="entry name" value="Arfaptin_fam"/>
</dbReference>
<dbReference type="SUPFAM" id="SSF54928">
    <property type="entry name" value="RNA-binding domain, RBD"/>
    <property type="match status" value="1"/>
</dbReference>
<feature type="compositionally biased region" description="Polar residues" evidence="5">
    <location>
        <begin position="292"/>
        <end position="304"/>
    </location>
</feature>
<evidence type="ECO:0000256" key="5">
    <source>
        <dbReference type="SAM" id="MobiDB-lite"/>
    </source>
</evidence>
<feature type="compositionally biased region" description="Basic and acidic residues" evidence="5">
    <location>
        <begin position="819"/>
        <end position="836"/>
    </location>
</feature>
<keyword evidence="1" id="KW-0677">Repeat</keyword>